<evidence type="ECO:0000313" key="1">
    <source>
        <dbReference type="EMBL" id="KAK3586023.1"/>
    </source>
</evidence>
<protein>
    <submittedName>
        <fullName evidence="1">Uncharacterized protein</fullName>
    </submittedName>
</protein>
<dbReference type="EMBL" id="JAEAOA010001951">
    <property type="protein sequence ID" value="KAK3586023.1"/>
    <property type="molecule type" value="Genomic_DNA"/>
</dbReference>
<reference evidence="1" key="1">
    <citation type="journal article" date="2021" name="Genome Biol. Evol.">
        <title>A High-Quality Reference Genome for a Parasitic Bivalve with Doubly Uniparental Inheritance (Bivalvia: Unionida).</title>
        <authorList>
            <person name="Smith C.H."/>
        </authorList>
    </citation>
    <scope>NUCLEOTIDE SEQUENCE</scope>
    <source>
        <strain evidence="1">CHS0354</strain>
    </source>
</reference>
<comment type="caution">
    <text evidence="1">The sequence shown here is derived from an EMBL/GenBank/DDBJ whole genome shotgun (WGS) entry which is preliminary data.</text>
</comment>
<keyword evidence="2" id="KW-1185">Reference proteome</keyword>
<sequence length="94" mass="10564">MQATLLELLLTAHKGMINVTACVMTTTLYLSWRHCEDEIKLLRILEPVVSSGNTLLALAPEKSVDGIKTDFITKFEYQYVKILATDYKGKVMAI</sequence>
<dbReference type="AlphaFoldDB" id="A0AAE0S693"/>
<gene>
    <name evidence="1" type="ORF">CHS0354_033147</name>
</gene>
<dbReference type="Proteomes" id="UP001195483">
    <property type="component" value="Unassembled WGS sequence"/>
</dbReference>
<reference evidence="1" key="3">
    <citation type="submission" date="2023-05" db="EMBL/GenBank/DDBJ databases">
        <authorList>
            <person name="Smith C.H."/>
        </authorList>
    </citation>
    <scope>NUCLEOTIDE SEQUENCE</scope>
    <source>
        <strain evidence="1">CHS0354</strain>
        <tissue evidence="1">Mantle</tissue>
    </source>
</reference>
<reference evidence="1" key="2">
    <citation type="journal article" date="2021" name="Genome Biol. Evol.">
        <title>Developing a high-quality reference genome for a parasitic bivalve with doubly uniparental inheritance (Bivalvia: Unionida).</title>
        <authorList>
            <person name="Smith C.H."/>
        </authorList>
    </citation>
    <scope>NUCLEOTIDE SEQUENCE</scope>
    <source>
        <strain evidence="1">CHS0354</strain>
        <tissue evidence="1">Mantle</tissue>
    </source>
</reference>
<evidence type="ECO:0000313" key="2">
    <source>
        <dbReference type="Proteomes" id="UP001195483"/>
    </source>
</evidence>
<organism evidence="1 2">
    <name type="scientific">Potamilus streckersoni</name>
    <dbReference type="NCBI Taxonomy" id="2493646"/>
    <lineage>
        <taxon>Eukaryota</taxon>
        <taxon>Metazoa</taxon>
        <taxon>Spiralia</taxon>
        <taxon>Lophotrochozoa</taxon>
        <taxon>Mollusca</taxon>
        <taxon>Bivalvia</taxon>
        <taxon>Autobranchia</taxon>
        <taxon>Heteroconchia</taxon>
        <taxon>Palaeoheterodonta</taxon>
        <taxon>Unionida</taxon>
        <taxon>Unionoidea</taxon>
        <taxon>Unionidae</taxon>
        <taxon>Ambleminae</taxon>
        <taxon>Lampsilini</taxon>
        <taxon>Potamilus</taxon>
    </lineage>
</organism>
<accession>A0AAE0S693</accession>
<proteinExistence type="predicted"/>
<feature type="non-terminal residue" evidence="1">
    <location>
        <position position="1"/>
    </location>
</feature>
<name>A0AAE0S693_9BIVA</name>